<sequence length="109" mass="11996">MFILSFEVVRPGQLVLLVAVVRYSVFYSGIPLGITSIVPLMVTHLFDQFDTVRNVACRKAKDAMVPLSYAILVANQRIYARNNQSCQRSVSHKIIGMGGGVRLLKSAGI</sequence>
<protein>
    <submittedName>
        <fullName evidence="1">(Mediterranean fruit fly) hypothetical protein</fullName>
    </submittedName>
</protein>
<gene>
    <name evidence="1" type="ORF">CCAP1982_LOCUS8881</name>
</gene>
<dbReference type="AlphaFoldDB" id="A0A811URJ0"/>
<dbReference type="Proteomes" id="UP000606786">
    <property type="component" value="Unassembled WGS sequence"/>
</dbReference>
<organism evidence="1 2">
    <name type="scientific">Ceratitis capitata</name>
    <name type="common">Mediterranean fruit fly</name>
    <name type="synonym">Tephritis capitata</name>
    <dbReference type="NCBI Taxonomy" id="7213"/>
    <lineage>
        <taxon>Eukaryota</taxon>
        <taxon>Metazoa</taxon>
        <taxon>Ecdysozoa</taxon>
        <taxon>Arthropoda</taxon>
        <taxon>Hexapoda</taxon>
        <taxon>Insecta</taxon>
        <taxon>Pterygota</taxon>
        <taxon>Neoptera</taxon>
        <taxon>Endopterygota</taxon>
        <taxon>Diptera</taxon>
        <taxon>Brachycera</taxon>
        <taxon>Muscomorpha</taxon>
        <taxon>Tephritoidea</taxon>
        <taxon>Tephritidae</taxon>
        <taxon>Ceratitis</taxon>
        <taxon>Ceratitis</taxon>
    </lineage>
</organism>
<proteinExistence type="predicted"/>
<dbReference type="EMBL" id="CAJHJT010000012">
    <property type="protein sequence ID" value="CAD7000406.1"/>
    <property type="molecule type" value="Genomic_DNA"/>
</dbReference>
<accession>A0A811URJ0</accession>
<reference evidence="1" key="1">
    <citation type="submission" date="2020-11" db="EMBL/GenBank/DDBJ databases">
        <authorList>
            <person name="Whitehead M."/>
        </authorList>
    </citation>
    <scope>NUCLEOTIDE SEQUENCE</scope>
    <source>
        <strain evidence="1">EGII</strain>
    </source>
</reference>
<evidence type="ECO:0000313" key="1">
    <source>
        <dbReference type="EMBL" id="CAD7000406.1"/>
    </source>
</evidence>
<name>A0A811URJ0_CERCA</name>
<keyword evidence="2" id="KW-1185">Reference proteome</keyword>
<evidence type="ECO:0000313" key="2">
    <source>
        <dbReference type="Proteomes" id="UP000606786"/>
    </source>
</evidence>
<comment type="caution">
    <text evidence="1">The sequence shown here is derived from an EMBL/GenBank/DDBJ whole genome shotgun (WGS) entry which is preliminary data.</text>
</comment>